<organism evidence="2 3">
    <name type="scientific">Sulfitobacter sediminis</name>
    <dbReference type="NCBI Taxonomy" id="3234186"/>
    <lineage>
        <taxon>Bacteria</taxon>
        <taxon>Pseudomonadati</taxon>
        <taxon>Pseudomonadota</taxon>
        <taxon>Alphaproteobacteria</taxon>
        <taxon>Rhodobacterales</taxon>
        <taxon>Roseobacteraceae</taxon>
        <taxon>Sulfitobacter</taxon>
    </lineage>
</organism>
<dbReference type="Pfam" id="PF06037">
    <property type="entry name" value="DUF922"/>
    <property type="match status" value="1"/>
</dbReference>
<accession>A0ABV3RNF4</accession>
<feature type="signal peptide" evidence="1">
    <location>
        <begin position="1"/>
        <end position="20"/>
    </location>
</feature>
<sequence length="156" mass="18180">MRHILTIILATGLFAAPALAEPQITETLRHYEVSATTARGLANEMRRKGPKGFWAYTRWEIRWSGGCNVKVQVNYTMPRHRNPDAMDPRMRQSFQTMLERLMAHERQHGRNGISAAREISESRCKRPHQIIRKYNEIDLAFDRRTNHGVREGVRLD</sequence>
<protein>
    <submittedName>
        <fullName evidence="2">DUF922 domain-containing protein</fullName>
    </submittedName>
</protein>
<reference evidence="2 3" key="1">
    <citation type="submission" date="2024-07" db="EMBL/GenBank/DDBJ databases">
        <title>Marimonas sp.nov., isolated from tidal-flat sediment.</title>
        <authorList>
            <person name="Jayan J.N."/>
            <person name="Lee S.S."/>
        </authorList>
    </citation>
    <scope>NUCLEOTIDE SEQUENCE [LARGE SCALE GENOMIC DNA]</scope>
    <source>
        <strain evidence="2 3">MJW-29</strain>
    </source>
</reference>
<dbReference type="InterPro" id="IPR010321">
    <property type="entry name" value="DUF922"/>
</dbReference>
<proteinExistence type="predicted"/>
<evidence type="ECO:0000313" key="3">
    <source>
        <dbReference type="Proteomes" id="UP001556098"/>
    </source>
</evidence>
<dbReference type="Proteomes" id="UP001556098">
    <property type="component" value="Unassembled WGS sequence"/>
</dbReference>
<feature type="chain" id="PRO_5046789855" evidence="1">
    <location>
        <begin position="21"/>
        <end position="156"/>
    </location>
</feature>
<keyword evidence="3" id="KW-1185">Reference proteome</keyword>
<keyword evidence="1" id="KW-0732">Signal</keyword>
<evidence type="ECO:0000313" key="2">
    <source>
        <dbReference type="EMBL" id="MEW9920498.1"/>
    </source>
</evidence>
<comment type="caution">
    <text evidence="2">The sequence shown here is derived from an EMBL/GenBank/DDBJ whole genome shotgun (WGS) entry which is preliminary data.</text>
</comment>
<dbReference type="EMBL" id="JBFNXX010000009">
    <property type="protein sequence ID" value="MEW9920498.1"/>
    <property type="molecule type" value="Genomic_DNA"/>
</dbReference>
<evidence type="ECO:0000256" key="1">
    <source>
        <dbReference type="SAM" id="SignalP"/>
    </source>
</evidence>
<dbReference type="RefSeq" id="WP_367878203.1">
    <property type="nucleotide sequence ID" value="NZ_JBFNXX010000009.1"/>
</dbReference>
<name>A0ABV3RNF4_9RHOB</name>
<gene>
    <name evidence="2" type="ORF">AB2B41_12860</name>
</gene>